<sequence>MPKVEGATGLHLLNNFDFFLFDADGVLWLGDNPLAGTVEFLKCLVEKGKCVFIITNNATKTIDEYFEKCQKIGFYMLTKDHIVSPCRVLAHVLSKEKSELPVYLVGSPSLQKELKSKGIESFGPGPDPVEKYTSSLYVQDIDVSRPVRAVVVSYDLYFNYIKAMKAANYIKQSGVKFYGTNTDATFPGPNPGVRIPGTGMNVAAVEYVAGKKAIIIGKPGALTFEYIRDKFNISPNRTVMFGDRCDTDIKFGKDNGVKTVLIGTGVHNLDNVRSFKDEGRTDLVPDFYSPSINYLYETIS</sequence>
<comment type="cofactor">
    <cofactor evidence="5">
        <name>Mg(2+)</name>
        <dbReference type="ChEBI" id="CHEBI:18420"/>
    </cofactor>
    <text evidence="5">Divalent metal ions. Mg(2+) is the most effective.</text>
</comment>
<feature type="active site" description="Nucleophile" evidence="3">
    <location>
        <position position="22"/>
    </location>
</feature>
<reference evidence="7" key="1">
    <citation type="submission" date="2017-02" db="UniProtKB">
        <authorList>
            <consortium name="WormBaseParasite"/>
        </authorList>
    </citation>
    <scope>IDENTIFICATION</scope>
</reference>
<feature type="binding site" evidence="5">
    <location>
        <position position="243"/>
    </location>
    <ligand>
        <name>Mg(2+)</name>
        <dbReference type="ChEBI" id="CHEBI:18420"/>
    </ligand>
</feature>
<keyword evidence="6" id="KW-1185">Reference proteome</keyword>
<dbReference type="SUPFAM" id="SSF56784">
    <property type="entry name" value="HAD-like"/>
    <property type="match status" value="1"/>
</dbReference>
<name>A0A0N5AI76_9BILA</name>
<proteinExistence type="inferred from homology"/>
<dbReference type="InterPro" id="IPR006349">
    <property type="entry name" value="PGP_euk"/>
</dbReference>
<dbReference type="PIRSF" id="PIRSF000915">
    <property type="entry name" value="PGP-type_phosphatase"/>
    <property type="match status" value="1"/>
</dbReference>
<evidence type="ECO:0000313" key="7">
    <source>
        <dbReference type="WBParaSite" id="SMUV_0000411001-mRNA-1"/>
    </source>
</evidence>
<dbReference type="Pfam" id="PF13242">
    <property type="entry name" value="Hydrolase_like"/>
    <property type="match status" value="1"/>
</dbReference>
<dbReference type="PANTHER" id="PTHR19288">
    <property type="entry name" value="4-NITROPHENYLPHOSPHATASE-RELATED"/>
    <property type="match status" value="1"/>
</dbReference>
<dbReference type="InterPro" id="IPR023214">
    <property type="entry name" value="HAD_sf"/>
</dbReference>
<evidence type="ECO:0000256" key="4">
    <source>
        <dbReference type="PIRSR" id="PIRSR000915-2"/>
    </source>
</evidence>
<dbReference type="NCBIfam" id="TIGR01460">
    <property type="entry name" value="HAD-SF-IIA"/>
    <property type="match status" value="1"/>
</dbReference>
<dbReference type="InterPro" id="IPR006357">
    <property type="entry name" value="HAD-SF_hydro_IIA"/>
</dbReference>
<dbReference type="Gene3D" id="3.40.50.1000">
    <property type="entry name" value="HAD superfamily/HAD-like"/>
    <property type="match status" value="2"/>
</dbReference>
<accession>A0A0N5AI76</accession>
<organism evidence="6 7">
    <name type="scientific">Syphacia muris</name>
    <dbReference type="NCBI Taxonomy" id="451379"/>
    <lineage>
        <taxon>Eukaryota</taxon>
        <taxon>Metazoa</taxon>
        <taxon>Ecdysozoa</taxon>
        <taxon>Nematoda</taxon>
        <taxon>Chromadorea</taxon>
        <taxon>Rhabditida</taxon>
        <taxon>Spirurina</taxon>
        <taxon>Oxyuridomorpha</taxon>
        <taxon>Oxyuroidea</taxon>
        <taxon>Oxyuridae</taxon>
        <taxon>Syphacia</taxon>
    </lineage>
</organism>
<dbReference type="GO" id="GO:0016791">
    <property type="term" value="F:phosphatase activity"/>
    <property type="evidence" value="ECO:0007669"/>
    <property type="project" value="InterPro"/>
</dbReference>
<feature type="active site" description="Proton donor" evidence="3">
    <location>
        <position position="24"/>
    </location>
</feature>
<feature type="binding site" evidence="5">
    <location>
        <position position="22"/>
    </location>
    <ligand>
        <name>Mg(2+)</name>
        <dbReference type="ChEBI" id="CHEBI:18420"/>
    </ligand>
</feature>
<keyword evidence="5" id="KW-0460">Magnesium</keyword>
<feature type="binding site" evidence="5">
    <location>
        <position position="24"/>
    </location>
    <ligand>
        <name>Mg(2+)</name>
        <dbReference type="ChEBI" id="CHEBI:18420"/>
    </ligand>
</feature>
<evidence type="ECO:0000313" key="6">
    <source>
        <dbReference type="Proteomes" id="UP000046393"/>
    </source>
</evidence>
<dbReference type="WBParaSite" id="SMUV_0000411001-mRNA-1">
    <property type="protein sequence ID" value="SMUV_0000411001-mRNA-1"/>
    <property type="gene ID" value="SMUV_0000411001"/>
</dbReference>
<keyword evidence="5" id="KW-0479">Metal-binding</keyword>
<dbReference type="InterPro" id="IPR036412">
    <property type="entry name" value="HAD-like_sf"/>
</dbReference>
<evidence type="ECO:0000256" key="5">
    <source>
        <dbReference type="PIRSR" id="PIRSR000915-3"/>
    </source>
</evidence>
<feature type="binding site" evidence="4">
    <location>
        <position position="218"/>
    </location>
    <ligand>
        <name>substrate</name>
    </ligand>
</feature>
<dbReference type="GO" id="GO:0005737">
    <property type="term" value="C:cytoplasm"/>
    <property type="evidence" value="ECO:0007669"/>
    <property type="project" value="TreeGrafter"/>
</dbReference>
<comment type="similarity">
    <text evidence="2">Belongs to the HAD-like hydrolase superfamily.</text>
</comment>
<dbReference type="Proteomes" id="UP000046393">
    <property type="component" value="Unplaced"/>
</dbReference>
<evidence type="ECO:0000256" key="2">
    <source>
        <dbReference type="PIRNR" id="PIRNR000915"/>
    </source>
</evidence>
<protein>
    <submittedName>
        <fullName evidence="7">4-nitrophenylphosphatase</fullName>
    </submittedName>
</protein>
<keyword evidence="1 2" id="KW-0378">Hydrolase</keyword>
<evidence type="ECO:0000256" key="3">
    <source>
        <dbReference type="PIRSR" id="PIRSR000915-1"/>
    </source>
</evidence>
<dbReference type="PANTHER" id="PTHR19288:SF93">
    <property type="entry name" value="FI11325P-RELATED"/>
    <property type="match status" value="1"/>
</dbReference>
<evidence type="ECO:0000256" key="1">
    <source>
        <dbReference type="ARBA" id="ARBA00022801"/>
    </source>
</evidence>
<dbReference type="AlphaFoldDB" id="A0A0N5AI76"/>
<dbReference type="NCBIfam" id="TIGR01452">
    <property type="entry name" value="PGP_euk"/>
    <property type="match status" value="1"/>
</dbReference>
<dbReference type="Pfam" id="PF13344">
    <property type="entry name" value="Hydrolase_6"/>
    <property type="match status" value="1"/>
</dbReference>
<dbReference type="GO" id="GO:0046872">
    <property type="term" value="F:metal ion binding"/>
    <property type="evidence" value="ECO:0007669"/>
    <property type="project" value="UniProtKB-KW"/>
</dbReference>
<dbReference type="STRING" id="451379.A0A0N5AI76"/>